<proteinExistence type="predicted"/>
<feature type="compositionally biased region" description="Basic and acidic residues" evidence="1">
    <location>
        <begin position="798"/>
        <end position="808"/>
    </location>
</feature>
<evidence type="ECO:0000313" key="3">
    <source>
        <dbReference type="EMBL" id="CEM00023.1"/>
    </source>
</evidence>
<sequence>MALAAALVSGGTSQILALLWRLMCGCVSLVINCVLYQWRRTNGGNSSHTYQHQGTSSVLSTLHDYQVRLPAIADRFAQWAADMYISSWYTTLSNPPDHTFPREIQRMMRMILEDVISRIQRVDVRGLLDELLAILHAHIIICERVPSFATETINNGPPTQTQRAGSEGEMAALRSLCGPDGLGLPFHAAVESFAKEKSYYRQLADVLVQLCTPPEYAEEIQSVLTRGLVIEVVASFVFYSPVCVLLDSLPTHASSLEHQMRALHLPLSLPSPPPAQTLTVLTKHGNSKESHKPAEDSLLWRDTTSSTSVSHLPVSASAVVESHAAVEGSNGDGDGDVSDVSSSGGLQLCEQEEEQQRHDDSLMRHERPTPTHDPFCSPAFDHSSTPRHHDHVAPSRQQLPTYSRSSTPPRDYEATHYAHLPSPRPPPLLRSLSLFSMSPAVCGSLSPSPREQRREMPSGRRVELVGGEHGDCGHSRGLERRQDGDDGKVMMMRSRSCPALESMSPLAFPSPSPSPPAHQWHLVDHAPALFPPPLPLQASFPAMPTHDITGTGQTDTSTPLLTTCVMADSTSADGRRRSRSMSPSLRHDSQPDLLPPSSPPPPMPLLDGAMQRSRTETADHHVFLRQRRVGGVRVSSRQQERERLLWSQRLMLSPFVDGPLYGALSHVHEASVLMPGGRRRRGKRMLAFDKARFLLETLLRARPPPSAVFNDVLAPRSSAPAELLEGEGALSQWWNPQKMEGRAWLRRQADVRALQHPPPRPLLKREPPCRHHASRELHDAPHGIRRRGVVKGSSEGATGEHAEAREDGLGGGGEGGGGGGADVVGSAVQLMGTLMGLSHTMRWLTRQLMGACLADKSVARMITQVESASLPALAGFTLEAVMAALDEAEAPHDTHLPLVPWRFPLAAEVFFRVLAGLLGVGRGMALVLMLLRQRVVCRHLCLSCNGNFLDETTALEFGQTELGGGSCYAASLQDYNIFMECDDPDLNEGRLCGDVKGKNGKTTQCRCGYDKFHNEFGCQKVTDLVSSEGSDDDTCPVTMDHPKCSDHPGKSLVCGAKKAGDWEKTPDFRSENCRCGVNSDTGKFGCHLISDLKSGDDTCPYMILDDEKQMCGASGHDDTICGSARAYVDGGEKKPDLLAGINEECRCGKHTDTGKYGCHVAANLPEKEIRIKNTCPVMTKKGKKCSAMATMTKQICGTERSRSTTGRKEPDWLSEECLCGYHSETGDFGCHLKSDIDTETFEMAPLAPEPAKPAKPSKPAEAPCSIKMTRKHTKSANTVNFYYVPQKAITGCEASQICAVGLHQTDVLEVDFGDSKATLDGACIGFSTAEKLCAEDRVVMASLLSENGAKMCTQEGTAVKVTNLPKGKGLQTKILPAEDYSASVIVNEGGTKTRYNYYLPGSAKFAEWADKPFLQT</sequence>
<feature type="region of interest" description="Disordered" evidence="1">
    <location>
        <begin position="567"/>
        <end position="613"/>
    </location>
</feature>
<feature type="compositionally biased region" description="Low complexity" evidence="1">
    <location>
        <begin position="338"/>
        <end position="349"/>
    </location>
</feature>
<feature type="domain" description="PXA" evidence="2">
    <location>
        <begin position="80"/>
        <end position="240"/>
    </location>
</feature>
<reference evidence="3 4" key="1">
    <citation type="submission" date="2014-11" db="EMBL/GenBank/DDBJ databases">
        <authorList>
            <person name="Zhu J."/>
            <person name="Qi W."/>
            <person name="Song R."/>
        </authorList>
    </citation>
    <scope>NUCLEOTIDE SEQUENCE [LARGE SCALE GENOMIC DNA]</scope>
</reference>
<feature type="compositionally biased region" description="Basic and acidic residues" evidence="1">
    <location>
        <begin position="763"/>
        <end position="782"/>
    </location>
</feature>
<organism evidence="3 4">
    <name type="scientific">Vitrella brassicaformis (strain CCMP3155)</name>
    <dbReference type="NCBI Taxonomy" id="1169540"/>
    <lineage>
        <taxon>Eukaryota</taxon>
        <taxon>Sar</taxon>
        <taxon>Alveolata</taxon>
        <taxon>Colpodellida</taxon>
        <taxon>Vitrellaceae</taxon>
        <taxon>Vitrella</taxon>
    </lineage>
</organism>
<feature type="compositionally biased region" description="Polar residues" evidence="1">
    <location>
        <begin position="395"/>
        <end position="408"/>
    </location>
</feature>
<feature type="region of interest" description="Disordered" evidence="1">
    <location>
        <begin position="321"/>
        <end position="424"/>
    </location>
</feature>
<accession>A0A0G4ES06</accession>
<dbReference type="VEuPathDB" id="CryptoDB:Vbra_5342"/>
<feature type="compositionally biased region" description="Gly residues" evidence="1">
    <location>
        <begin position="809"/>
        <end position="820"/>
    </location>
</feature>
<name>A0A0G4ES06_VITBC</name>
<feature type="compositionally biased region" description="Pro residues" evidence="1">
    <location>
        <begin position="593"/>
        <end position="604"/>
    </location>
</feature>
<feature type="region of interest" description="Disordered" evidence="1">
    <location>
        <begin position="274"/>
        <end position="302"/>
    </location>
</feature>
<gene>
    <name evidence="3" type="ORF">Vbra_5342</name>
</gene>
<protein>
    <recommendedName>
        <fullName evidence="2">PXA domain-containing protein</fullName>
    </recommendedName>
</protein>
<evidence type="ECO:0000256" key="1">
    <source>
        <dbReference type="SAM" id="MobiDB-lite"/>
    </source>
</evidence>
<dbReference type="EMBL" id="CDMY01000294">
    <property type="protein sequence ID" value="CEM00023.1"/>
    <property type="molecule type" value="Genomic_DNA"/>
</dbReference>
<feature type="region of interest" description="Disordered" evidence="1">
    <location>
        <begin position="753"/>
        <end position="820"/>
    </location>
</feature>
<dbReference type="InParanoid" id="A0A0G4ES06"/>
<feature type="compositionally biased region" description="Basic and acidic residues" evidence="1">
    <location>
        <begin position="450"/>
        <end position="484"/>
    </location>
</feature>
<dbReference type="Pfam" id="PF02194">
    <property type="entry name" value="PXA"/>
    <property type="match status" value="1"/>
</dbReference>
<feature type="region of interest" description="Disordered" evidence="1">
    <location>
        <begin position="443"/>
        <end position="484"/>
    </location>
</feature>
<dbReference type="InterPro" id="IPR003114">
    <property type="entry name" value="Phox_assoc"/>
</dbReference>
<evidence type="ECO:0000259" key="2">
    <source>
        <dbReference type="Pfam" id="PF02194"/>
    </source>
</evidence>
<feature type="compositionally biased region" description="Basic and acidic residues" evidence="1">
    <location>
        <begin position="286"/>
        <end position="299"/>
    </location>
</feature>
<dbReference type="Proteomes" id="UP000041254">
    <property type="component" value="Unassembled WGS sequence"/>
</dbReference>
<keyword evidence="4" id="KW-1185">Reference proteome</keyword>
<evidence type="ECO:0000313" key="4">
    <source>
        <dbReference type="Proteomes" id="UP000041254"/>
    </source>
</evidence>
<feature type="compositionally biased region" description="Basic and acidic residues" evidence="1">
    <location>
        <begin position="354"/>
        <end position="370"/>
    </location>
</feature>